<organism evidence="2">
    <name type="scientific">marine metagenome</name>
    <dbReference type="NCBI Taxonomy" id="408172"/>
    <lineage>
        <taxon>unclassified sequences</taxon>
        <taxon>metagenomes</taxon>
        <taxon>ecological metagenomes</taxon>
    </lineage>
</organism>
<protein>
    <submittedName>
        <fullName evidence="2">Uncharacterized protein</fullName>
    </submittedName>
</protein>
<keyword evidence="1" id="KW-0472">Membrane</keyword>
<keyword evidence="1" id="KW-1133">Transmembrane helix</keyword>
<accession>A0A382QDM2</accession>
<name>A0A382QDM2_9ZZZZ</name>
<reference evidence="2" key="1">
    <citation type="submission" date="2018-05" db="EMBL/GenBank/DDBJ databases">
        <authorList>
            <person name="Lanie J.A."/>
            <person name="Ng W.-L."/>
            <person name="Kazmierczak K.M."/>
            <person name="Andrzejewski T.M."/>
            <person name="Davidsen T.M."/>
            <person name="Wayne K.J."/>
            <person name="Tettelin H."/>
            <person name="Glass J.I."/>
            <person name="Rusch D."/>
            <person name="Podicherti R."/>
            <person name="Tsui H.-C.T."/>
            <person name="Winkler M.E."/>
        </authorList>
    </citation>
    <scope>NUCLEOTIDE SEQUENCE</scope>
</reference>
<proteinExistence type="predicted"/>
<keyword evidence="1" id="KW-0812">Transmembrane</keyword>
<feature type="transmembrane region" description="Helical" evidence="1">
    <location>
        <begin position="16"/>
        <end position="39"/>
    </location>
</feature>
<evidence type="ECO:0000313" key="2">
    <source>
        <dbReference type="EMBL" id="SVC83659.1"/>
    </source>
</evidence>
<dbReference type="AlphaFoldDB" id="A0A382QDM2"/>
<gene>
    <name evidence="2" type="ORF">METZ01_LOCUS336513</name>
</gene>
<evidence type="ECO:0000256" key="1">
    <source>
        <dbReference type="SAM" id="Phobius"/>
    </source>
</evidence>
<dbReference type="EMBL" id="UINC01113804">
    <property type="protein sequence ID" value="SVC83659.1"/>
    <property type="molecule type" value="Genomic_DNA"/>
</dbReference>
<sequence>MLLKDIYAGLSKRGKAVFWLVVALAAIGALQLFSGCSVFELGKTWRF</sequence>